<name>A0A0E9TT06_ANGAN</name>
<feature type="region of interest" description="Disordered" evidence="1">
    <location>
        <begin position="1"/>
        <end position="27"/>
    </location>
</feature>
<protein>
    <submittedName>
        <fullName evidence="2">Uncharacterized protein</fullName>
    </submittedName>
</protein>
<dbReference type="EMBL" id="GBXM01052724">
    <property type="protein sequence ID" value="JAH55853.1"/>
    <property type="molecule type" value="Transcribed_RNA"/>
</dbReference>
<sequence>MYQKSNHCQENRGKETEDTGQENQRAF</sequence>
<feature type="compositionally biased region" description="Basic and acidic residues" evidence="1">
    <location>
        <begin position="7"/>
        <end position="17"/>
    </location>
</feature>
<evidence type="ECO:0000256" key="1">
    <source>
        <dbReference type="SAM" id="MobiDB-lite"/>
    </source>
</evidence>
<accession>A0A0E9TT06</accession>
<evidence type="ECO:0000313" key="2">
    <source>
        <dbReference type="EMBL" id="JAH55853.1"/>
    </source>
</evidence>
<organism evidence="2">
    <name type="scientific">Anguilla anguilla</name>
    <name type="common">European freshwater eel</name>
    <name type="synonym">Muraena anguilla</name>
    <dbReference type="NCBI Taxonomy" id="7936"/>
    <lineage>
        <taxon>Eukaryota</taxon>
        <taxon>Metazoa</taxon>
        <taxon>Chordata</taxon>
        <taxon>Craniata</taxon>
        <taxon>Vertebrata</taxon>
        <taxon>Euteleostomi</taxon>
        <taxon>Actinopterygii</taxon>
        <taxon>Neopterygii</taxon>
        <taxon>Teleostei</taxon>
        <taxon>Anguilliformes</taxon>
        <taxon>Anguillidae</taxon>
        <taxon>Anguilla</taxon>
    </lineage>
</organism>
<dbReference type="AlphaFoldDB" id="A0A0E9TT06"/>
<proteinExistence type="predicted"/>
<reference evidence="2" key="1">
    <citation type="submission" date="2014-11" db="EMBL/GenBank/DDBJ databases">
        <authorList>
            <person name="Amaro Gonzalez C."/>
        </authorList>
    </citation>
    <scope>NUCLEOTIDE SEQUENCE</scope>
</reference>
<reference evidence="2" key="2">
    <citation type="journal article" date="2015" name="Fish Shellfish Immunol.">
        <title>Early steps in the European eel (Anguilla anguilla)-Vibrio vulnificus interaction in the gills: Role of the RtxA13 toxin.</title>
        <authorList>
            <person name="Callol A."/>
            <person name="Pajuelo D."/>
            <person name="Ebbesson L."/>
            <person name="Teles M."/>
            <person name="MacKenzie S."/>
            <person name="Amaro C."/>
        </authorList>
    </citation>
    <scope>NUCLEOTIDE SEQUENCE</scope>
</reference>